<comment type="caution">
    <text evidence="1">The sequence shown here is derived from an EMBL/GenBank/DDBJ whole genome shotgun (WGS) entry which is preliminary data.</text>
</comment>
<accession>A0A8K0D739</accession>
<sequence length="107" mass="12664">IITQAYKFASNEYRLFPMRFEFNLCDAVFKYNMFGLESLQNCGNFTCSTEKGQTYHVCNWTLEQAKFPPYIPTGRYMMELQYLYLTDEVLVLHGYAGVVRPFVQKFH</sequence>
<dbReference type="Pfam" id="PF06477">
    <property type="entry name" value="DUF1091"/>
    <property type="match status" value="1"/>
</dbReference>
<dbReference type="InterPro" id="IPR010512">
    <property type="entry name" value="DUF1091"/>
</dbReference>
<dbReference type="Proteomes" id="UP000801492">
    <property type="component" value="Unassembled WGS sequence"/>
</dbReference>
<keyword evidence="2" id="KW-1185">Reference proteome</keyword>
<name>A0A8K0D739_IGNLU</name>
<dbReference type="OrthoDB" id="7925769at2759"/>
<dbReference type="EMBL" id="VTPC01004156">
    <property type="protein sequence ID" value="KAF2897442.1"/>
    <property type="molecule type" value="Genomic_DNA"/>
</dbReference>
<evidence type="ECO:0000313" key="1">
    <source>
        <dbReference type="EMBL" id="KAF2897442.1"/>
    </source>
</evidence>
<feature type="non-terminal residue" evidence="1">
    <location>
        <position position="1"/>
    </location>
</feature>
<reference evidence="1" key="1">
    <citation type="submission" date="2019-08" db="EMBL/GenBank/DDBJ databases">
        <title>The genome of the North American firefly Photinus pyralis.</title>
        <authorList>
            <consortium name="Photinus pyralis genome working group"/>
            <person name="Fallon T.R."/>
            <person name="Sander Lower S.E."/>
            <person name="Weng J.-K."/>
        </authorList>
    </citation>
    <scope>NUCLEOTIDE SEQUENCE</scope>
    <source>
        <strain evidence="1">TRF0915ILg1</strain>
        <tissue evidence="1">Whole body</tissue>
    </source>
</reference>
<organism evidence="1 2">
    <name type="scientific">Ignelater luminosus</name>
    <name type="common">Cucubano</name>
    <name type="synonym">Pyrophorus luminosus</name>
    <dbReference type="NCBI Taxonomy" id="2038154"/>
    <lineage>
        <taxon>Eukaryota</taxon>
        <taxon>Metazoa</taxon>
        <taxon>Ecdysozoa</taxon>
        <taxon>Arthropoda</taxon>
        <taxon>Hexapoda</taxon>
        <taxon>Insecta</taxon>
        <taxon>Pterygota</taxon>
        <taxon>Neoptera</taxon>
        <taxon>Endopterygota</taxon>
        <taxon>Coleoptera</taxon>
        <taxon>Polyphaga</taxon>
        <taxon>Elateriformia</taxon>
        <taxon>Elateroidea</taxon>
        <taxon>Elateridae</taxon>
        <taxon>Agrypninae</taxon>
        <taxon>Pyrophorini</taxon>
        <taxon>Ignelater</taxon>
    </lineage>
</organism>
<dbReference type="AlphaFoldDB" id="A0A8K0D739"/>
<proteinExistence type="predicted"/>
<gene>
    <name evidence="1" type="ORF">ILUMI_08733</name>
</gene>
<protein>
    <submittedName>
        <fullName evidence="1">Uncharacterized protein</fullName>
    </submittedName>
</protein>
<evidence type="ECO:0000313" key="2">
    <source>
        <dbReference type="Proteomes" id="UP000801492"/>
    </source>
</evidence>